<evidence type="ECO:0000313" key="2">
    <source>
        <dbReference type="EMBL" id="GMS94393.1"/>
    </source>
</evidence>
<sequence length="85" mass="9300">YQRRAVTSLVFQVAVPSCVYVVPALVEIGMYLNTISIGLENASRNQTFSITSALVFSLITTHTVAHSITIIACSPAYRTAIRRIL</sequence>
<accession>A0AAV5TJ20</accession>
<dbReference type="EMBL" id="BTSX01000004">
    <property type="protein sequence ID" value="GMS94393.1"/>
    <property type="molecule type" value="Genomic_DNA"/>
</dbReference>
<dbReference type="InterPro" id="IPR053220">
    <property type="entry name" value="Nematode_rcpt-like_serp_H"/>
</dbReference>
<dbReference type="PANTHER" id="PTHR22941:SF26">
    <property type="entry name" value="SERPENTINE RECEPTOR, CLASS H"/>
    <property type="match status" value="1"/>
</dbReference>
<name>A0AAV5TJ20_9BILA</name>
<keyword evidence="1" id="KW-0472">Membrane</keyword>
<feature type="non-terminal residue" evidence="2">
    <location>
        <position position="85"/>
    </location>
</feature>
<reference evidence="2" key="1">
    <citation type="submission" date="2023-10" db="EMBL/GenBank/DDBJ databases">
        <title>Genome assembly of Pristionchus species.</title>
        <authorList>
            <person name="Yoshida K."/>
            <person name="Sommer R.J."/>
        </authorList>
    </citation>
    <scope>NUCLEOTIDE SEQUENCE</scope>
    <source>
        <strain evidence="2">RS0144</strain>
    </source>
</reference>
<feature type="transmembrane region" description="Helical" evidence="1">
    <location>
        <begin position="52"/>
        <end position="77"/>
    </location>
</feature>
<proteinExistence type="predicted"/>
<keyword evidence="1" id="KW-0812">Transmembrane</keyword>
<keyword evidence="1" id="KW-1133">Transmembrane helix</keyword>
<gene>
    <name evidence="2" type="ORF">PENTCL1PPCAC_16568</name>
</gene>
<keyword evidence="3" id="KW-1185">Reference proteome</keyword>
<feature type="non-terminal residue" evidence="2">
    <location>
        <position position="1"/>
    </location>
</feature>
<dbReference type="PANTHER" id="PTHR22941">
    <property type="entry name" value="SERPENTINE RECEPTOR"/>
    <property type="match status" value="1"/>
</dbReference>
<feature type="transmembrane region" description="Helical" evidence="1">
    <location>
        <begin position="9"/>
        <end position="32"/>
    </location>
</feature>
<comment type="caution">
    <text evidence="2">The sequence shown here is derived from an EMBL/GenBank/DDBJ whole genome shotgun (WGS) entry which is preliminary data.</text>
</comment>
<evidence type="ECO:0000256" key="1">
    <source>
        <dbReference type="SAM" id="Phobius"/>
    </source>
</evidence>
<dbReference type="Proteomes" id="UP001432027">
    <property type="component" value="Unassembled WGS sequence"/>
</dbReference>
<dbReference type="AlphaFoldDB" id="A0AAV5TJ20"/>
<evidence type="ECO:0000313" key="3">
    <source>
        <dbReference type="Proteomes" id="UP001432027"/>
    </source>
</evidence>
<evidence type="ECO:0008006" key="4">
    <source>
        <dbReference type="Google" id="ProtNLM"/>
    </source>
</evidence>
<organism evidence="2 3">
    <name type="scientific">Pristionchus entomophagus</name>
    <dbReference type="NCBI Taxonomy" id="358040"/>
    <lineage>
        <taxon>Eukaryota</taxon>
        <taxon>Metazoa</taxon>
        <taxon>Ecdysozoa</taxon>
        <taxon>Nematoda</taxon>
        <taxon>Chromadorea</taxon>
        <taxon>Rhabditida</taxon>
        <taxon>Rhabditina</taxon>
        <taxon>Diplogasteromorpha</taxon>
        <taxon>Diplogasteroidea</taxon>
        <taxon>Neodiplogasteridae</taxon>
        <taxon>Pristionchus</taxon>
    </lineage>
</organism>
<protein>
    <recommendedName>
        <fullName evidence="4">G protein-coupled receptor</fullName>
    </recommendedName>
</protein>